<evidence type="ECO:0000313" key="6">
    <source>
        <dbReference type="Proteomes" id="UP001075461"/>
    </source>
</evidence>
<dbReference type="Proteomes" id="UP001075461">
    <property type="component" value="Unassembled WGS sequence"/>
</dbReference>
<dbReference type="EMBL" id="JAPXGP010000008">
    <property type="protein sequence ID" value="MCZ6162406.1"/>
    <property type="molecule type" value="Genomic_DNA"/>
</dbReference>
<keyword evidence="3 5" id="KW-0238">DNA-binding</keyword>
<protein>
    <submittedName>
        <fullName evidence="5">Integrase arm-type DNA-binding domain-containing protein</fullName>
    </submittedName>
</protein>
<evidence type="ECO:0000256" key="3">
    <source>
        <dbReference type="ARBA" id="ARBA00023125"/>
    </source>
</evidence>
<dbReference type="AlphaFoldDB" id="A0A9Q4KLP3"/>
<comment type="similarity">
    <text evidence="1">Belongs to the 'phage' integrase family.</text>
</comment>
<dbReference type="InterPro" id="IPR025166">
    <property type="entry name" value="Integrase_DNA_bind_dom"/>
</dbReference>
<comment type="caution">
    <text evidence="5">The sequence shown here is derived from an EMBL/GenBank/DDBJ whole genome shotgun (WGS) entry which is preliminary data.</text>
</comment>
<dbReference type="Pfam" id="PF13356">
    <property type="entry name" value="Arm-DNA-bind_3"/>
    <property type="match status" value="1"/>
</dbReference>
<dbReference type="GO" id="GO:0003677">
    <property type="term" value="F:DNA binding"/>
    <property type="evidence" value="ECO:0007669"/>
    <property type="project" value="UniProtKB-KW"/>
</dbReference>
<dbReference type="InterPro" id="IPR010998">
    <property type="entry name" value="Integrase_recombinase_N"/>
</dbReference>
<dbReference type="PANTHER" id="PTHR30629">
    <property type="entry name" value="PROPHAGE INTEGRASE"/>
    <property type="match status" value="1"/>
</dbReference>
<dbReference type="Gene3D" id="1.10.150.130">
    <property type="match status" value="1"/>
</dbReference>
<evidence type="ECO:0000256" key="2">
    <source>
        <dbReference type="ARBA" id="ARBA00022908"/>
    </source>
</evidence>
<dbReference type="InterPro" id="IPR038488">
    <property type="entry name" value="Integrase_DNA-bd_sf"/>
</dbReference>
<organism evidence="5 6">
    <name type="scientific">Campylobacter ureolyticus</name>
    <dbReference type="NCBI Taxonomy" id="827"/>
    <lineage>
        <taxon>Bacteria</taxon>
        <taxon>Pseudomonadati</taxon>
        <taxon>Campylobacterota</taxon>
        <taxon>Epsilonproteobacteria</taxon>
        <taxon>Campylobacterales</taxon>
        <taxon>Campylobacteraceae</taxon>
        <taxon>Campylobacter</taxon>
    </lineage>
</organism>
<gene>
    <name evidence="5" type="ORF">O6B92_08710</name>
</gene>
<evidence type="ECO:0000313" key="5">
    <source>
        <dbReference type="EMBL" id="MCZ6162406.1"/>
    </source>
</evidence>
<evidence type="ECO:0000259" key="4">
    <source>
        <dbReference type="Pfam" id="PF13356"/>
    </source>
</evidence>
<proteinExistence type="inferred from homology"/>
<accession>A0A9Q4KLP3</accession>
<dbReference type="Gene3D" id="3.30.160.390">
    <property type="entry name" value="Integrase, DNA-binding domain"/>
    <property type="match status" value="1"/>
</dbReference>
<name>A0A9Q4KLP3_9BACT</name>
<dbReference type="GO" id="GO:0015074">
    <property type="term" value="P:DNA integration"/>
    <property type="evidence" value="ECO:0007669"/>
    <property type="project" value="UniProtKB-KW"/>
</dbReference>
<evidence type="ECO:0000256" key="1">
    <source>
        <dbReference type="ARBA" id="ARBA00008857"/>
    </source>
</evidence>
<feature type="domain" description="Integrase DNA-binding" evidence="4">
    <location>
        <begin position="4"/>
        <end position="75"/>
    </location>
</feature>
<reference evidence="5" key="1">
    <citation type="submission" date="2022-12" db="EMBL/GenBank/DDBJ databases">
        <title>Species Delineation and Comparative Genomics within the Campylobacter ureolyticus Complex.</title>
        <authorList>
            <person name="Maki J."/>
            <person name="Howard M."/>
            <person name="Connelly S."/>
            <person name="Hardy D.J."/>
            <person name="Cameron A."/>
        </authorList>
    </citation>
    <scope>NUCLEOTIDE SEQUENCE</scope>
    <source>
        <strain evidence="5">URMC_786</strain>
    </source>
</reference>
<sequence>MATLTFTQIKKLKYPDDKKMKAYSIDSNCSLYLVCFNTGTKLYKKRIKTGYITLGNFNDLSLAEARELAVNYEKKAKIKQITISELFDELLDLKYPDTKENHNKRRKYKNKISKWILDKIGDKFIDEVDKTMLLSALKGANLETAQKALVIYRDMLKIAKSKNAALIRGLFMKLLKLKFTFSKAESRA</sequence>
<keyword evidence="2" id="KW-0229">DNA integration</keyword>
<dbReference type="RefSeq" id="WP_269480639.1">
    <property type="nucleotide sequence ID" value="NZ_JAPXGH010000011.1"/>
</dbReference>
<dbReference type="InterPro" id="IPR050808">
    <property type="entry name" value="Phage_Integrase"/>
</dbReference>
<dbReference type="PANTHER" id="PTHR30629:SF2">
    <property type="entry name" value="PROPHAGE INTEGRASE INTS-RELATED"/>
    <property type="match status" value="1"/>
</dbReference>